<evidence type="ECO:0000259" key="6">
    <source>
        <dbReference type="Pfam" id="PF08281"/>
    </source>
</evidence>
<evidence type="ECO:0000256" key="3">
    <source>
        <dbReference type="ARBA" id="ARBA00023082"/>
    </source>
</evidence>
<keyword evidence="8" id="KW-1185">Reference proteome</keyword>
<dbReference type="InterPro" id="IPR007627">
    <property type="entry name" value="RNA_pol_sigma70_r2"/>
</dbReference>
<dbReference type="InterPro" id="IPR013324">
    <property type="entry name" value="RNA_pol_sigma_r3/r4-like"/>
</dbReference>
<evidence type="ECO:0000256" key="2">
    <source>
        <dbReference type="ARBA" id="ARBA00023015"/>
    </source>
</evidence>
<dbReference type="Pfam" id="PF08281">
    <property type="entry name" value="Sigma70_r4_2"/>
    <property type="match status" value="1"/>
</dbReference>
<dbReference type="RefSeq" id="WP_364454549.1">
    <property type="nucleotide sequence ID" value="NZ_JBFARM010000008.1"/>
</dbReference>
<dbReference type="NCBIfam" id="TIGR02937">
    <property type="entry name" value="sigma70-ECF"/>
    <property type="match status" value="1"/>
</dbReference>
<evidence type="ECO:0000256" key="4">
    <source>
        <dbReference type="ARBA" id="ARBA00023163"/>
    </source>
</evidence>
<dbReference type="EMBL" id="JBFARM010000008">
    <property type="protein sequence ID" value="MEV4288985.1"/>
    <property type="molecule type" value="Genomic_DNA"/>
</dbReference>
<organism evidence="7 8">
    <name type="scientific">Nonomuraea bangladeshensis</name>
    <dbReference type="NCBI Taxonomy" id="404385"/>
    <lineage>
        <taxon>Bacteria</taxon>
        <taxon>Bacillati</taxon>
        <taxon>Actinomycetota</taxon>
        <taxon>Actinomycetes</taxon>
        <taxon>Streptosporangiales</taxon>
        <taxon>Streptosporangiaceae</taxon>
        <taxon>Nonomuraea</taxon>
    </lineage>
</organism>
<dbReference type="PANTHER" id="PTHR43133">
    <property type="entry name" value="RNA POLYMERASE ECF-TYPE SIGMA FACTO"/>
    <property type="match status" value="1"/>
</dbReference>
<dbReference type="Proteomes" id="UP001552427">
    <property type="component" value="Unassembled WGS sequence"/>
</dbReference>
<dbReference type="InterPro" id="IPR014284">
    <property type="entry name" value="RNA_pol_sigma-70_dom"/>
</dbReference>
<evidence type="ECO:0000259" key="5">
    <source>
        <dbReference type="Pfam" id="PF04542"/>
    </source>
</evidence>
<gene>
    <name evidence="7" type="ORF">AB0K40_26055</name>
</gene>
<dbReference type="InterPro" id="IPR039425">
    <property type="entry name" value="RNA_pol_sigma-70-like"/>
</dbReference>
<comment type="caution">
    <text evidence="7">The sequence shown here is derived from an EMBL/GenBank/DDBJ whole genome shotgun (WGS) entry which is preliminary data.</text>
</comment>
<proteinExistence type="inferred from homology"/>
<feature type="domain" description="RNA polymerase sigma factor 70 region 4 type 2" evidence="6">
    <location>
        <begin position="120"/>
        <end position="172"/>
    </location>
</feature>
<keyword evidence="4" id="KW-0804">Transcription</keyword>
<dbReference type="SUPFAM" id="SSF88659">
    <property type="entry name" value="Sigma3 and sigma4 domains of RNA polymerase sigma factors"/>
    <property type="match status" value="1"/>
</dbReference>
<sequence>MDVNLRTRIRDGDQRAFEQLFDQYARTVYNHAWRLTGDWSAAEDVVSLTFLEAWRLRERLAPDGGSLRPWLLGVATNVARNLRRARRRHENVMARMPRDDAVPDFADDLAGQIADQERLAEVREALGRLRKPEQDVLLLCAGAGLDYAEAAEALGIPIGTVRSRLSRARKKLELAVARRQRNGDRGTAVRSVKESTS</sequence>
<evidence type="ECO:0000313" key="8">
    <source>
        <dbReference type="Proteomes" id="UP001552427"/>
    </source>
</evidence>
<evidence type="ECO:0000313" key="7">
    <source>
        <dbReference type="EMBL" id="MEV4288985.1"/>
    </source>
</evidence>
<protein>
    <submittedName>
        <fullName evidence="7">RNA polymerase sigma factor</fullName>
    </submittedName>
</protein>
<reference evidence="7 8" key="1">
    <citation type="submission" date="2024-06" db="EMBL/GenBank/DDBJ databases">
        <title>The Natural Products Discovery Center: Release of the First 8490 Sequenced Strains for Exploring Actinobacteria Biosynthetic Diversity.</title>
        <authorList>
            <person name="Kalkreuter E."/>
            <person name="Kautsar S.A."/>
            <person name="Yang D."/>
            <person name="Bader C.D."/>
            <person name="Teijaro C.N."/>
            <person name="Fluegel L."/>
            <person name="Davis C.M."/>
            <person name="Simpson J.R."/>
            <person name="Lauterbach L."/>
            <person name="Steele A.D."/>
            <person name="Gui C."/>
            <person name="Meng S."/>
            <person name="Li G."/>
            <person name="Viehrig K."/>
            <person name="Ye F."/>
            <person name="Su P."/>
            <person name="Kiefer A.F."/>
            <person name="Nichols A."/>
            <person name="Cepeda A.J."/>
            <person name="Yan W."/>
            <person name="Fan B."/>
            <person name="Jiang Y."/>
            <person name="Adhikari A."/>
            <person name="Zheng C.-J."/>
            <person name="Schuster L."/>
            <person name="Cowan T.M."/>
            <person name="Smanski M.J."/>
            <person name="Chevrette M.G."/>
            <person name="De Carvalho L.P.S."/>
            <person name="Shen B."/>
        </authorList>
    </citation>
    <scope>NUCLEOTIDE SEQUENCE [LARGE SCALE GENOMIC DNA]</scope>
    <source>
        <strain evidence="7 8">NPDC049574</strain>
    </source>
</reference>
<dbReference type="Gene3D" id="1.10.1740.10">
    <property type="match status" value="1"/>
</dbReference>
<keyword evidence="3" id="KW-0731">Sigma factor</keyword>
<comment type="similarity">
    <text evidence="1">Belongs to the sigma-70 factor family. ECF subfamily.</text>
</comment>
<dbReference type="Pfam" id="PF04542">
    <property type="entry name" value="Sigma70_r2"/>
    <property type="match status" value="1"/>
</dbReference>
<dbReference type="PANTHER" id="PTHR43133:SF25">
    <property type="entry name" value="RNA POLYMERASE SIGMA FACTOR RFAY-RELATED"/>
    <property type="match status" value="1"/>
</dbReference>
<evidence type="ECO:0000256" key="1">
    <source>
        <dbReference type="ARBA" id="ARBA00010641"/>
    </source>
</evidence>
<dbReference type="InterPro" id="IPR036388">
    <property type="entry name" value="WH-like_DNA-bd_sf"/>
</dbReference>
<dbReference type="Gene3D" id="1.10.10.10">
    <property type="entry name" value="Winged helix-like DNA-binding domain superfamily/Winged helix DNA-binding domain"/>
    <property type="match status" value="1"/>
</dbReference>
<dbReference type="CDD" id="cd06171">
    <property type="entry name" value="Sigma70_r4"/>
    <property type="match status" value="1"/>
</dbReference>
<dbReference type="InterPro" id="IPR013249">
    <property type="entry name" value="RNA_pol_sigma70_r4_t2"/>
</dbReference>
<dbReference type="InterPro" id="IPR013325">
    <property type="entry name" value="RNA_pol_sigma_r2"/>
</dbReference>
<name>A0ABV3H9V3_9ACTN</name>
<keyword evidence="2" id="KW-0805">Transcription regulation</keyword>
<accession>A0ABV3H9V3</accession>
<dbReference type="SUPFAM" id="SSF88946">
    <property type="entry name" value="Sigma2 domain of RNA polymerase sigma factors"/>
    <property type="match status" value="1"/>
</dbReference>
<feature type="domain" description="RNA polymerase sigma-70 region 2" evidence="5">
    <location>
        <begin position="20"/>
        <end position="88"/>
    </location>
</feature>